<evidence type="ECO:0000256" key="3">
    <source>
        <dbReference type="ARBA" id="ARBA00022692"/>
    </source>
</evidence>
<keyword evidence="4 10" id="KW-1133">Transmembrane helix</keyword>
<evidence type="ECO:0000256" key="4">
    <source>
        <dbReference type="ARBA" id="ARBA00022989"/>
    </source>
</evidence>
<feature type="transmembrane region" description="Helical" evidence="10">
    <location>
        <begin position="20"/>
        <end position="40"/>
    </location>
</feature>
<reference evidence="11" key="1">
    <citation type="submission" date="2023-04" db="EMBL/GenBank/DDBJ databases">
        <title>Genome Encyclopedia of Bacteria and Archaea VI: Functional Genomics of Type Strains.</title>
        <authorList>
            <person name="Whitman W."/>
        </authorList>
    </citation>
    <scope>NUCLEOTIDE SEQUENCE</scope>
    <source>
        <strain evidence="11">Enz.4-51</strain>
    </source>
</reference>
<dbReference type="Pfam" id="PF00654">
    <property type="entry name" value="Voltage_CLC"/>
    <property type="match status" value="1"/>
</dbReference>
<dbReference type="AlphaFoldDB" id="A0AA43MBY7"/>
<keyword evidence="8" id="KW-0868">Chloride</keyword>
<keyword evidence="9" id="KW-0407">Ion channel</keyword>
<dbReference type="GO" id="GO:0034707">
    <property type="term" value="C:chloride channel complex"/>
    <property type="evidence" value="ECO:0007669"/>
    <property type="project" value="UniProtKB-KW"/>
</dbReference>
<evidence type="ECO:0000256" key="6">
    <source>
        <dbReference type="ARBA" id="ARBA00023136"/>
    </source>
</evidence>
<sequence length="444" mass="46560">MIYARFLVTLKKEFLNWKLWAGRSIVLSYAAVAGLTIVGFTKLAEFSFDWFLALQGRNRWAPLFWTPIVTIVIVYLTRKFALGSAGSGIPQVIAALDSKCKPEDRGLFVSLKLSIVKIFLTSAGLLGGLSLGREGPSVQIAAGIMRNAKRWLPSAANISEASLIMAGGAAGIAAAFNTPLGGVMFAIEELSKSLEQRSNGLMIASIVLAGLVGISIDGNYTYFGVIQPGGFSLNIIVPCILVILVSGILGGLFSKVLIISLRVNRGLLGKFRTNSPLIFAGACGLIVALIGIASNGETYGTGYSHTQSIIAGSESTSYLFVPLKFIATWLSTWSGVPAGIFAPSLAIGAGIGNTISTALTLPSAQILIAIGMAGFLAAVTQAPMTSFIIVMEMVDGHGLVLSLMASALVAGGISKMISRPLYPSLAKLQLLILETPGARENTVD</sequence>
<dbReference type="GO" id="GO:0005254">
    <property type="term" value="F:chloride channel activity"/>
    <property type="evidence" value="ECO:0007669"/>
    <property type="project" value="UniProtKB-KW"/>
</dbReference>
<dbReference type="PRINTS" id="PR00762">
    <property type="entry name" value="CLCHANNEL"/>
</dbReference>
<evidence type="ECO:0000256" key="1">
    <source>
        <dbReference type="ARBA" id="ARBA00004141"/>
    </source>
</evidence>
<dbReference type="InterPro" id="IPR050368">
    <property type="entry name" value="ClC-type_chloride_channel"/>
</dbReference>
<dbReference type="RefSeq" id="WP_280757116.1">
    <property type="nucleotide sequence ID" value="NZ_JARXXW010000022.1"/>
</dbReference>
<keyword evidence="5" id="KW-0406">Ion transport</keyword>
<comment type="subcellular location">
    <subcellularLocation>
        <location evidence="1">Membrane</location>
        <topology evidence="1">Multi-pass membrane protein</topology>
    </subcellularLocation>
</comment>
<feature type="transmembrane region" description="Helical" evidence="10">
    <location>
        <begin position="161"/>
        <end position="187"/>
    </location>
</feature>
<feature type="transmembrane region" description="Helical" evidence="10">
    <location>
        <begin position="235"/>
        <end position="257"/>
    </location>
</feature>
<feature type="transmembrane region" description="Helical" evidence="10">
    <location>
        <begin position="277"/>
        <end position="294"/>
    </location>
</feature>
<keyword evidence="2" id="KW-0813">Transport</keyword>
<organism evidence="11 12">
    <name type="scientific">Polynucleobacter sphagniphilus</name>
    <dbReference type="NCBI Taxonomy" id="1743169"/>
    <lineage>
        <taxon>Bacteria</taxon>
        <taxon>Pseudomonadati</taxon>
        <taxon>Pseudomonadota</taxon>
        <taxon>Betaproteobacteria</taxon>
        <taxon>Burkholderiales</taxon>
        <taxon>Burkholderiaceae</taxon>
        <taxon>Polynucleobacter</taxon>
    </lineage>
</organism>
<evidence type="ECO:0000313" key="12">
    <source>
        <dbReference type="Proteomes" id="UP001161160"/>
    </source>
</evidence>
<dbReference type="SUPFAM" id="SSF81340">
    <property type="entry name" value="Clc chloride channel"/>
    <property type="match status" value="1"/>
</dbReference>
<keyword evidence="12" id="KW-1185">Reference proteome</keyword>
<dbReference type="EMBL" id="JARXYA010000023">
    <property type="protein sequence ID" value="MDH6504948.1"/>
    <property type="molecule type" value="Genomic_DNA"/>
</dbReference>
<proteinExistence type="predicted"/>
<keyword evidence="6 10" id="KW-0472">Membrane</keyword>
<evidence type="ECO:0000256" key="10">
    <source>
        <dbReference type="SAM" id="Phobius"/>
    </source>
</evidence>
<evidence type="ECO:0000313" key="11">
    <source>
        <dbReference type="EMBL" id="MDH6504948.1"/>
    </source>
</evidence>
<accession>A0AA43MBY7</accession>
<dbReference type="InterPro" id="IPR001807">
    <property type="entry name" value="ClC"/>
</dbReference>
<evidence type="ECO:0000256" key="9">
    <source>
        <dbReference type="ARBA" id="ARBA00023303"/>
    </source>
</evidence>
<dbReference type="InterPro" id="IPR014743">
    <property type="entry name" value="Cl-channel_core"/>
</dbReference>
<keyword evidence="7" id="KW-0869">Chloride channel</keyword>
<dbReference type="Proteomes" id="UP001161160">
    <property type="component" value="Unassembled WGS sequence"/>
</dbReference>
<protein>
    <submittedName>
        <fullName evidence="11">H+/Cl- antiporter ClcA</fullName>
    </submittedName>
</protein>
<feature type="transmembrane region" description="Helical" evidence="10">
    <location>
        <begin position="60"/>
        <end position="77"/>
    </location>
</feature>
<feature type="transmembrane region" description="Helical" evidence="10">
    <location>
        <begin position="199"/>
        <end position="223"/>
    </location>
</feature>
<feature type="transmembrane region" description="Helical" evidence="10">
    <location>
        <begin position="396"/>
        <end position="417"/>
    </location>
</feature>
<dbReference type="Gene3D" id="1.10.3080.10">
    <property type="entry name" value="Clc chloride channel"/>
    <property type="match status" value="1"/>
</dbReference>
<name>A0AA43MBY7_9BURK</name>
<evidence type="ECO:0000256" key="7">
    <source>
        <dbReference type="ARBA" id="ARBA00023173"/>
    </source>
</evidence>
<keyword evidence="3 10" id="KW-0812">Transmembrane</keyword>
<dbReference type="CDD" id="cd01034">
    <property type="entry name" value="EriC_like"/>
    <property type="match status" value="1"/>
</dbReference>
<evidence type="ECO:0000256" key="8">
    <source>
        <dbReference type="ARBA" id="ARBA00023214"/>
    </source>
</evidence>
<dbReference type="PANTHER" id="PTHR43427">
    <property type="entry name" value="CHLORIDE CHANNEL PROTEIN CLC-E"/>
    <property type="match status" value="1"/>
</dbReference>
<feature type="transmembrane region" description="Helical" evidence="10">
    <location>
        <begin position="366"/>
        <end position="390"/>
    </location>
</feature>
<evidence type="ECO:0000256" key="2">
    <source>
        <dbReference type="ARBA" id="ARBA00022448"/>
    </source>
</evidence>
<gene>
    <name evidence="11" type="ORF">M2127_002277</name>
</gene>
<dbReference type="PANTHER" id="PTHR43427:SF6">
    <property type="entry name" value="CHLORIDE CHANNEL PROTEIN CLC-E"/>
    <property type="match status" value="1"/>
</dbReference>
<feature type="transmembrane region" description="Helical" evidence="10">
    <location>
        <begin position="107"/>
        <end position="129"/>
    </location>
</feature>
<evidence type="ECO:0000256" key="5">
    <source>
        <dbReference type="ARBA" id="ARBA00023065"/>
    </source>
</evidence>
<comment type="caution">
    <text evidence="11">The sequence shown here is derived from an EMBL/GenBank/DDBJ whole genome shotgun (WGS) entry which is preliminary data.</text>
</comment>